<dbReference type="EMBL" id="UYWY01019992">
    <property type="protein sequence ID" value="VDM40085.1"/>
    <property type="molecule type" value="Genomic_DNA"/>
</dbReference>
<evidence type="ECO:0000313" key="1">
    <source>
        <dbReference type="EMBL" id="VDM40085.1"/>
    </source>
</evidence>
<dbReference type="WBParaSite" id="TCNE_0000876401-mRNA-1">
    <property type="protein sequence ID" value="TCNE_0000876401-mRNA-1"/>
    <property type="gene ID" value="TCNE_0000876401"/>
</dbReference>
<dbReference type="AlphaFoldDB" id="A0A183UJU4"/>
<gene>
    <name evidence="1" type="ORF">TCNE_LOCUS8764</name>
</gene>
<accession>A0A183UJU4</accession>
<evidence type="ECO:0000313" key="2">
    <source>
        <dbReference type="Proteomes" id="UP000050794"/>
    </source>
</evidence>
<name>A0A183UJU4_TOXCA</name>
<proteinExistence type="predicted"/>
<organism evidence="2 3">
    <name type="scientific">Toxocara canis</name>
    <name type="common">Canine roundworm</name>
    <dbReference type="NCBI Taxonomy" id="6265"/>
    <lineage>
        <taxon>Eukaryota</taxon>
        <taxon>Metazoa</taxon>
        <taxon>Ecdysozoa</taxon>
        <taxon>Nematoda</taxon>
        <taxon>Chromadorea</taxon>
        <taxon>Rhabditida</taxon>
        <taxon>Spirurina</taxon>
        <taxon>Ascaridomorpha</taxon>
        <taxon>Ascaridoidea</taxon>
        <taxon>Toxocaridae</taxon>
        <taxon>Toxocara</taxon>
    </lineage>
</organism>
<reference evidence="1 2" key="2">
    <citation type="submission" date="2018-11" db="EMBL/GenBank/DDBJ databases">
        <authorList>
            <consortium name="Pathogen Informatics"/>
        </authorList>
    </citation>
    <scope>NUCLEOTIDE SEQUENCE [LARGE SCALE GENOMIC DNA]</scope>
</reference>
<evidence type="ECO:0000313" key="3">
    <source>
        <dbReference type="WBParaSite" id="TCNE_0000876401-mRNA-1"/>
    </source>
</evidence>
<keyword evidence="2" id="KW-1185">Reference proteome</keyword>
<sequence length="133" mass="15004">MSFYDDEKDSAGAHAKDYYGIRIGSFCDEARGIQGDVWLVNKTALQITNWKLRSGDGRQVRNFYFSTEETIARAERLFKVISTPSGDYSKPIAMDLEDASDSETIVVLIPGGYNKWKFFGVIENGEKVSDSWL</sequence>
<protein>
    <submittedName>
        <fullName evidence="3">Major Facilitator Superfamily protein</fullName>
    </submittedName>
</protein>
<reference evidence="3" key="1">
    <citation type="submission" date="2016-06" db="UniProtKB">
        <authorList>
            <consortium name="WormBaseParasite"/>
        </authorList>
    </citation>
    <scope>IDENTIFICATION</scope>
</reference>
<dbReference type="Proteomes" id="UP000050794">
    <property type="component" value="Unassembled WGS sequence"/>
</dbReference>